<dbReference type="InterPro" id="IPR044861">
    <property type="entry name" value="IPNS-like_FE2OG_OXY"/>
</dbReference>
<dbReference type="EMBL" id="JBBPBN010000003">
    <property type="protein sequence ID" value="KAK9042845.1"/>
    <property type="molecule type" value="Genomic_DNA"/>
</dbReference>
<proteinExistence type="predicted"/>
<dbReference type="SUPFAM" id="SSF51197">
    <property type="entry name" value="Clavaminate synthase-like"/>
    <property type="match status" value="1"/>
</dbReference>
<evidence type="ECO:0000313" key="4">
    <source>
        <dbReference type="EMBL" id="KAK9042845.1"/>
    </source>
</evidence>
<keyword evidence="1" id="KW-0479">Metal-binding</keyword>
<dbReference type="Proteomes" id="UP001396334">
    <property type="component" value="Unassembled WGS sequence"/>
</dbReference>
<dbReference type="Pfam" id="PF03171">
    <property type="entry name" value="2OG-FeII_Oxy"/>
    <property type="match status" value="1"/>
</dbReference>
<organism evidence="4 5">
    <name type="scientific">Hibiscus sabdariffa</name>
    <name type="common">roselle</name>
    <dbReference type="NCBI Taxonomy" id="183260"/>
    <lineage>
        <taxon>Eukaryota</taxon>
        <taxon>Viridiplantae</taxon>
        <taxon>Streptophyta</taxon>
        <taxon>Embryophyta</taxon>
        <taxon>Tracheophyta</taxon>
        <taxon>Spermatophyta</taxon>
        <taxon>Magnoliopsida</taxon>
        <taxon>eudicotyledons</taxon>
        <taxon>Gunneridae</taxon>
        <taxon>Pentapetalae</taxon>
        <taxon>rosids</taxon>
        <taxon>malvids</taxon>
        <taxon>Malvales</taxon>
        <taxon>Malvaceae</taxon>
        <taxon>Malvoideae</taxon>
        <taxon>Hibiscus</taxon>
    </lineage>
</organism>
<keyword evidence="5" id="KW-1185">Reference proteome</keyword>
<evidence type="ECO:0000259" key="3">
    <source>
        <dbReference type="Pfam" id="PF03171"/>
    </source>
</evidence>
<reference evidence="4 5" key="1">
    <citation type="journal article" date="2024" name="G3 (Bethesda)">
        <title>Genome assembly of Hibiscus sabdariffa L. provides insights into metabolisms of medicinal natural products.</title>
        <authorList>
            <person name="Kim T."/>
        </authorList>
    </citation>
    <scope>NUCLEOTIDE SEQUENCE [LARGE SCALE GENOMIC DNA]</scope>
    <source>
        <strain evidence="4">TK-2024</strain>
        <tissue evidence="4">Old leaves</tissue>
    </source>
</reference>
<gene>
    <name evidence="4" type="ORF">V6N11_071200</name>
</gene>
<dbReference type="InterPro" id="IPR050295">
    <property type="entry name" value="Plant_2OG-oxidoreductases"/>
</dbReference>
<feature type="domain" description="Isopenicillin N synthase-like Fe(2+) 2OG dioxygenase" evidence="3">
    <location>
        <begin position="49"/>
        <end position="116"/>
    </location>
</feature>
<accession>A0ABR2TZS9</accession>
<dbReference type="Gene3D" id="2.60.120.330">
    <property type="entry name" value="B-lactam Antibiotic, Isopenicillin N Synthase, Chain"/>
    <property type="match status" value="1"/>
</dbReference>
<dbReference type="PANTHER" id="PTHR47991">
    <property type="entry name" value="OXOGLUTARATE/IRON-DEPENDENT DIOXYGENASE"/>
    <property type="match status" value="1"/>
</dbReference>
<sequence length="164" mass="18399">MEQCQAEMKTLCNKIVGIMLGSLGLTHKDDMNWFQPQNGSDQTQCLFHLNSYLCNISGLQDYQDGAGWVPIEQVEGALVVNVGDLMQIVTNGKFKSVFHHVVVNSTCHRLGTSFFLMASSDAEISPLRKLVDSAHPPLYRPVTGKEYFQLKYNLFNKALESTRL</sequence>
<evidence type="ECO:0000256" key="2">
    <source>
        <dbReference type="ARBA" id="ARBA00023004"/>
    </source>
</evidence>
<evidence type="ECO:0000313" key="5">
    <source>
        <dbReference type="Proteomes" id="UP001396334"/>
    </source>
</evidence>
<protein>
    <recommendedName>
        <fullName evidence="3">Isopenicillin N synthase-like Fe(2+) 2OG dioxygenase domain-containing protein</fullName>
    </recommendedName>
</protein>
<evidence type="ECO:0000256" key="1">
    <source>
        <dbReference type="ARBA" id="ARBA00022723"/>
    </source>
</evidence>
<name>A0ABR2TZS9_9ROSI</name>
<comment type="caution">
    <text evidence="4">The sequence shown here is derived from an EMBL/GenBank/DDBJ whole genome shotgun (WGS) entry which is preliminary data.</text>
</comment>
<keyword evidence="2" id="KW-0408">Iron</keyword>
<dbReference type="InterPro" id="IPR027443">
    <property type="entry name" value="IPNS-like_sf"/>
</dbReference>